<proteinExistence type="predicted"/>
<accession>A0A427A9E7</accession>
<evidence type="ECO:0000313" key="2">
    <source>
        <dbReference type="EMBL" id="RRT72847.1"/>
    </source>
</evidence>
<gene>
    <name evidence="2" type="ORF">B296_00034052</name>
</gene>
<name>A0A427A9E7_ENSVE</name>
<feature type="region of interest" description="Disordered" evidence="1">
    <location>
        <begin position="38"/>
        <end position="69"/>
    </location>
</feature>
<evidence type="ECO:0000313" key="3">
    <source>
        <dbReference type="Proteomes" id="UP000287651"/>
    </source>
</evidence>
<comment type="caution">
    <text evidence="2">The sequence shown here is derived from an EMBL/GenBank/DDBJ whole genome shotgun (WGS) entry which is preliminary data.</text>
</comment>
<dbReference type="Proteomes" id="UP000287651">
    <property type="component" value="Unassembled WGS sequence"/>
</dbReference>
<organism evidence="2 3">
    <name type="scientific">Ensete ventricosum</name>
    <name type="common">Abyssinian banana</name>
    <name type="synonym">Musa ensete</name>
    <dbReference type="NCBI Taxonomy" id="4639"/>
    <lineage>
        <taxon>Eukaryota</taxon>
        <taxon>Viridiplantae</taxon>
        <taxon>Streptophyta</taxon>
        <taxon>Embryophyta</taxon>
        <taxon>Tracheophyta</taxon>
        <taxon>Spermatophyta</taxon>
        <taxon>Magnoliopsida</taxon>
        <taxon>Liliopsida</taxon>
        <taxon>Zingiberales</taxon>
        <taxon>Musaceae</taxon>
        <taxon>Ensete</taxon>
    </lineage>
</organism>
<dbReference type="EMBL" id="AMZH03003274">
    <property type="protein sequence ID" value="RRT72847.1"/>
    <property type="molecule type" value="Genomic_DNA"/>
</dbReference>
<dbReference type="AlphaFoldDB" id="A0A427A9E7"/>
<reference evidence="2 3" key="1">
    <citation type="journal article" date="2014" name="Agronomy (Basel)">
        <title>A Draft Genome Sequence for Ensete ventricosum, the Drought-Tolerant Tree Against Hunger.</title>
        <authorList>
            <person name="Harrison J."/>
            <person name="Moore K.A."/>
            <person name="Paszkiewicz K."/>
            <person name="Jones T."/>
            <person name="Grant M."/>
            <person name="Ambacheew D."/>
            <person name="Muzemil S."/>
            <person name="Studholme D.J."/>
        </authorList>
    </citation>
    <scope>NUCLEOTIDE SEQUENCE [LARGE SCALE GENOMIC DNA]</scope>
</reference>
<sequence length="102" mass="11219">MWDPPPRYPPLDVNSRARLRPAAYLSYERYAVGVPHRAPYNSPFLGETKKRGARSVRSAEEKRQAGGGMTVRSIGWADSIDMADKMSTSMMSSADGPENNGS</sequence>
<protein>
    <submittedName>
        <fullName evidence="2">Uncharacterized protein</fullName>
    </submittedName>
</protein>
<evidence type="ECO:0000256" key="1">
    <source>
        <dbReference type="SAM" id="MobiDB-lite"/>
    </source>
</evidence>